<keyword evidence="3" id="KW-1185">Reference proteome</keyword>
<proteinExistence type="predicted"/>
<name>A0ABQ6GVX9_9GAMM</name>
<feature type="domain" description="Solute-binding protein family 3/N-terminal" evidence="1">
    <location>
        <begin position="29"/>
        <end position="249"/>
    </location>
</feature>
<dbReference type="PANTHER" id="PTHR38834:SF3">
    <property type="entry name" value="SOLUTE-BINDING PROTEIN FAMILY 3_N-TERMINAL DOMAIN-CONTAINING PROTEIN"/>
    <property type="match status" value="1"/>
</dbReference>
<dbReference type="SUPFAM" id="SSF53850">
    <property type="entry name" value="Periplasmic binding protein-like II"/>
    <property type="match status" value="1"/>
</dbReference>
<sequence length="251" mass="28709">MAYQYGIKGLLILALYCSFFVSAQRYTFVTEDLPPLQIETKDGKASGALVELIELLINESEINGKIQFFPWARSYELALDTPNIFIFSMLRSAEREDNFIWIGKIFTIRSYLASLKSRTDIKIDNIEQAKQYSVGSIRHDLAESYLLKKGFKPGENLYISSKYPVLWSMLYSGRTDMAFTNSIVWQHEITKAGLDASQLKLVYQIPDFASDLYLAANRTIAPEVINKLKKSLALIKADGRYDKLLAKWHLH</sequence>
<dbReference type="InterPro" id="IPR001638">
    <property type="entry name" value="Solute-binding_3/MltF_N"/>
</dbReference>
<dbReference type="Pfam" id="PF00497">
    <property type="entry name" value="SBP_bac_3"/>
    <property type="match status" value="1"/>
</dbReference>
<comment type="caution">
    <text evidence="2">The sequence shown here is derived from an EMBL/GenBank/DDBJ whole genome shotgun (WGS) entry which is preliminary data.</text>
</comment>
<evidence type="ECO:0000313" key="3">
    <source>
        <dbReference type="Proteomes" id="UP001157186"/>
    </source>
</evidence>
<protein>
    <recommendedName>
        <fullName evidence="1">Solute-binding protein family 3/N-terminal domain-containing protein</fullName>
    </recommendedName>
</protein>
<dbReference type="Proteomes" id="UP001157186">
    <property type="component" value="Unassembled WGS sequence"/>
</dbReference>
<organism evidence="2 3">
    <name type="scientific">Thalassotalea insulae</name>
    <dbReference type="NCBI Taxonomy" id="2056778"/>
    <lineage>
        <taxon>Bacteria</taxon>
        <taxon>Pseudomonadati</taxon>
        <taxon>Pseudomonadota</taxon>
        <taxon>Gammaproteobacteria</taxon>
        <taxon>Alteromonadales</taxon>
        <taxon>Colwelliaceae</taxon>
        <taxon>Thalassotalea</taxon>
    </lineage>
</organism>
<reference evidence="2 3" key="1">
    <citation type="submission" date="2023-03" db="EMBL/GenBank/DDBJ databases">
        <title>Draft genome sequence of Thalassotalea insulae KCTC 62186T.</title>
        <authorList>
            <person name="Sawabe T."/>
        </authorList>
    </citation>
    <scope>NUCLEOTIDE SEQUENCE [LARGE SCALE GENOMIC DNA]</scope>
    <source>
        <strain evidence="2 3">KCTC 62186</strain>
    </source>
</reference>
<evidence type="ECO:0000259" key="1">
    <source>
        <dbReference type="Pfam" id="PF00497"/>
    </source>
</evidence>
<dbReference type="Gene3D" id="3.40.190.10">
    <property type="entry name" value="Periplasmic binding protein-like II"/>
    <property type="match status" value="2"/>
</dbReference>
<dbReference type="EMBL" id="BSST01000001">
    <property type="protein sequence ID" value="GLX78860.1"/>
    <property type="molecule type" value="Genomic_DNA"/>
</dbReference>
<gene>
    <name evidence="2" type="ORF">tinsulaeT_22000</name>
</gene>
<accession>A0ABQ6GVX9</accession>
<evidence type="ECO:0000313" key="2">
    <source>
        <dbReference type="EMBL" id="GLX78860.1"/>
    </source>
</evidence>
<dbReference type="PANTHER" id="PTHR38834">
    <property type="entry name" value="PERIPLASMIC SUBSTRATE BINDING PROTEIN FAMILY 3"/>
    <property type="match status" value="1"/>
</dbReference>
<dbReference type="RefSeq" id="WP_284244738.1">
    <property type="nucleotide sequence ID" value="NZ_BSST01000001.1"/>
</dbReference>